<organism evidence="2">
    <name type="scientific">Cupriavidus necator</name>
    <name type="common">Alcaligenes eutrophus</name>
    <name type="synonym">Ralstonia eutropha</name>
    <dbReference type="NCBI Taxonomy" id="106590"/>
    <lineage>
        <taxon>Bacteria</taxon>
        <taxon>Pseudomonadati</taxon>
        <taxon>Pseudomonadota</taxon>
        <taxon>Betaproteobacteria</taxon>
        <taxon>Burkholderiales</taxon>
        <taxon>Burkholderiaceae</taxon>
        <taxon>Cupriavidus</taxon>
    </lineage>
</organism>
<proteinExistence type="predicted"/>
<dbReference type="InterPro" id="IPR014911">
    <property type="entry name" value="PilS_N"/>
</dbReference>
<accession>A0A1K0IIS9</accession>
<evidence type="ECO:0000259" key="1">
    <source>
        <dbReference type="Pfam" id="PF08805"/>
    </source>
</evidence>
<dbReference type="Pfam" id="PF08805">
    <property type="entry name" value="PilS"/>
    <property type="match status" value="1"/>
</dbReference>
<dbReference type="RefSeq" id="WP_340526917.1">
    <property type="nucleotide sequence ID" value="NZ_FMSH01000308.1"/>
</dbReference>
<evidence type="ECO:0000313" key="2">
    <source>
        <dbReference type="EMBL" id="SCU77573.1"/>
    </source>
</evidence>
<gene>
    <name evidence="2" type="ORF">CNECB9_3760049</name>
</gene>
<protein>
    <submittedName>
        <fullName evidence="2">Putative prepilin type IV pili (PilS homolog)</fullName>
    </submittedName>
</protein>
<name>A0A1K0IIS9_CUPNE</name>
<dbReference type="InterPro" id="IPR045584">
    <property type="entry name" value="Pilin-like"/>
</dbReference>
<feature type="domain" description="Type 4 secretion system PilS N-terminal" evidence="1">
    <location>
        <begin position="34"/>
        <end position="164"/>
    </location>
</feature>
<dbReference type="AlphaFoldDB" id="A0A1K0IIS9"/>
<dbReference type="Gene3D" id="3.30.1690.10">
    <property type="entry name" value="TcpA-like pilin"/>
    <property type="match status" value="1"/>
</dbReference>
<dbReference type="EMBL" id="FMSH01000308">
    <property type="protein sequence ID" value="SCU77573.1"/>
    <property type="molecule type" value="Genomic_DNA"/>
</dbReference>
<sequence length="166" mass="16802">MDGILGRIVAIVLGLLALVGIAYAGYNGFQTHKAGVVATNLAQLITNARAGFSQGNNGYTNFTTANVPAMITGGMFPTDMVRGSTLVDPWGNAVTLSSANNGSQGVITFGGGNAQTAKQCVSAALGLKDYVTLTVGSTTFNQTNLPDQATAGAACSATATFALTFQ</sequence>
<dbReference type="SUPFAM" id="SSF54523">
    <property type="entry name" value="Pili subunits"/>
    <property type="match status" value="1"/>
</dbReference>
<reference evidence="2" key="1">
    <citation type="submission" date="2016-09" db="EMBL/GenBank/DDBJ databases">
        <authorList>
            <person name="Capua I."/>
            <person name="De Benedictis P."/>
            <person name="Joannis T."/>
            <person name="Lombin L.H."/>
            <person name="Cattoli G."/>
        </authorList>
    </citation>
    <scope>NUCLEOTIDE SEQUENCE</scope>
    <source>
        <strain evidence="2">B9</strain>
    </source>
</reference>